<gene>
    <name evidence="1" type="ORF">CRG98_006163</name>
</gene>
<evidence type="ECO:0000313" key="2">
    <source>
        <dbReference type="Proteomes" id="UP000233551"/>
    </source>
</evidence>
<dbReference type="EMBL" id="PGOL01000274">
    <property type="protein sequence ID" value="PKI73455.1"/>
    <property type="molecule type" value="Genomic_DNA"/>
</dbReference>
<dbReference type="AlphaFoldDB" id="A0A2I0KYB3"/>
<proteinExistence type="predicted"/>
<evidence type="ECO:0000313" key="1">
    <source>
        <dbReference type="EMBL" id="PKI73455.1"/>
    </source>
</evidence>
<accession>A0A2I0KYB3</accession>
<reference evidence="1 2" key="1">
    <citation type="submission" date="2017-11" db="EMBL/GenBank/DDBJ databases">
        <title>De-novo sequencing of pomegranate (Punica granatum L.) genome.</title>
        <authorList>
            <person name="Akparov Z."/>
            <person name="Amiraslanov A."/>
            <person name="Hajiyeva S."/>
            <person name="Abbasov M."/>
            <person name="Kaur K."/>
            <person name="Hamwieh A."/>
            <person name="Solovyev V."/>
            <person name="Salamov A."/>
            <person name="Braich B."/>
            <person name="Kosarev P."/>
            <person name="Mahmoud A."/>
            <person name="Hajiyev E."/>
            <person name="Babayeva S."/>
            <person name="Izzatullayeva V."/>
            <person name="Mammadov A."/>
            <person name="Mammadov A."/>
            <person name="Sharifova S."/>
            <person name="Ojaghi J."/>
            <person name="Eynullazada K."/>
            <person name="Bayramov B."/>
            <person name="Abdulazimova A."/>
            <person name="Shahmuradov I."/>
        </authorList>
    </citation>
    <scope>NUCLEOTIDE SEQUENCE [LARGE SCALE GENOMIC DNA]</scope>
    <source>
        <strain evidence="2">cv. AG2017</strain>
        <tissue evidence="1">Leaf</tissue>
    </source>
</reference>
<comment type="caution">
    <text evidence="1">The sequence shown here is derived from an EMBL/GenBank/DDBJ whole genome shotgun (WGS) entry which is preliminary data.</text>
</comment>
<protein>
    <submittedName>
        <fullName evidence="1">Uncharacterized protein</fullName>
    </submittedName>
</protein>
<organism evidence="1 2">
    <name type="scientific">Punica granatum</name>
    <name type="common">Pomegranate</name>
    <dbReference type="NCBI Taxonomy" id="22663"/>
    <lineage>
        <taxon>Eukaryota</taxon>
        <taxon>Viridiplantae</taxon>
        <taxon>Streptophyta</taxon>
        <taxon>Embryophyta</taxon>
        <taxon>Tracheophyta</taxon>
        <taxon>Spermatophyta</taxon>
        <taxon>Magnoliopsida</taxon>
        <taxon>eudicotyledons</taxon>
        <taxon>Gunneridae</taxon>
        <taxon>Pentapetalae</taxon>
        <taxon>rosids</taxon>
        <taxon>malvids</taxon>
        <taxon>Myrtales</taxon>
        <taxon>Lythraceae</taxon>
        <taxon>Punica</taxon>
    </lineage>
</organism>
<name>A0A2I0KYB3_PUNGR</name>
<sequence>MQATDIGMTKAGTTILFTAGTSEYQKKSAAKAEHFRTSVEGPSDRALGALIPRANQLHPKTSLAKPKGH</sequence>
<dbReference type="Proteomes" id="UP000233551">
    <property type="component" value="Unassembled WGS sequence"/>
</dbReference>
<keyword evidence="2" id="KW-1185">Reference proteome</keyword>